<dbReference type="Gene3D" id="3.40.50.1000">
    <property type="entry name" value="HAD superfamily/HAD-like"/>
    <property type="match status" value="1"/>
</dbReference>
<evidence type="ECO:0000313" key="3">
    <source>
        <dbReference type="RefSeq" id="XP_021862770.1"/>
    </source>
</evidence>
<dbReference type="Pfam" id="PF03031">
    <property type="entry name" value="NIF"/>
    <property type="match status" value="1"/>
</dbReference>
<dbReference type="SMART" id="SM00577">
    <property type="entry name" value="CPDc"/>
    <property type="match status" value="1"/>
</dbReference>
<name>A0A9R0K9W9_SPIOL</name>
<keyword evidence="2" id="KW-1185">Reference proteome</keyword>
<dbReference type="InterPro" id="IPR023214">
    <property type="entry name" value="HAD_sf"/>
</dbReference>
<dbReference type="PANTHER" id="PTHR12210">
    <property type="entry name" value="DULLARD PROTEIN PHOSPHATASE"/>
    <property type="match status" value="1"/>
</dbReference>
<gene>
    <name evidence="3" type="primary">LOC110801679</name>
</gene>
<organism evidence="2 3">
    <name type="scientific">Spinacia oleracea</name>
    <name type="common">Spinach</name>
    <dbReference type="NCBI Taxonomy" id="3562"/>
    <lineage>
        <taxon>Eukaryota</taxon>
        <taxon>Viridiplantae</taxon>
        <taxon>Streptophyta</taxon>
        <taxon>Embryophyta</taxon>
        <taxon>Tracheophyta</taxon>
        <taxon>Spermatophyta</taxon>
        <taxon>Magnoliopsida</taxon>
        <taxon>eudicotyledons</taxon>
        <taxon>Gunneridae</taxon>
        <taxon>Pentapetalae</taxon>
        <taxon>Caryophyllales</taxon>
        <taxon>Chenopodiaceae</taxon>
        <taxon>Chenopodioideae</taxon>
        <taxon>Anserineae</taxon>
        <taxon>Spinacia</taxon>
    </lineage>
</organism>
<proteinExistence type="predicted"/>
<dbReference type="FunFam" id="3.40.50.1000:FF:000112">
    <property type="entry name" value="CTD small phosphatase-like protein 2"/>
    <property type="match status" value="1"/>
</dbReference>
<dbReference type="SUPFAM" id="SSF56784">
    <property type="entry name" value="HAD-like"/>
    <property type="match status" value="1"/>
</dbReference>
<dbReference type="GO" id="GO:0004721">
    <property type="term" value="F:phosphoprotein phosphatase activity"/>
    <property type="evidence" value="ECO:0000318"/>
    <property type="project" value="GO_Central"/>
</dbReference>
<dbReference type="OrthoDB" id="277011at2759"/>
<dbReference type="PROSITE" id="PS50969">
    <property type="entry name" value="FCP1"/>
    <property type="match status" value="1"/>
</dbReference>
<protein>
    <recommendedName>
        <fullName evidence="1">FCP1 homology domain-containing protein</fullName>
    </recommendedName>
</protein>
<dbReference type="Proteomes" id="UP000813463">
    <property type="component" value="Chromosome 1"/>
</dbReference>
<dbReference type="GeneID" id="110801679"/>
<dbReference type="InterPro" id="IPR050365">
    <property type="entry name" value="TIM50"/>
</dbReference>
<evidence type="ECO:0000313" key="2">
    <source>
        <dbReference type="Proteomes" id="UP000813463"/>
    </source>
</evidence>
<dbReference type="AlphaFoldDB" id="A0A9R0K9W9"/>
<dbReference type="RefSeq" id="XP_021862770.1">
    <property type="nucleotide sequence ID" value="XM_022007078.2"/>
</dbReference>
<dbReference type="NCBIfam" id="TIGR02251">
    <property type="entry name" value="HIF-SF_euk"/>
    <property type="match status" value="1"/>
</dbReference>
<sequence>MAQTEVYAPKSGQLWKTVMNWLAFLFQIFVQIIRGTPSMSQVFNNIGFSHGGQTSFLSPPTSNSSTTGFKPLPVVEIPLHASAATAVDINAADGGEAGDAPSVRLSGKLTVVLDLDETLVCAYETSSLPPTLCTQATEAGLDWFELECVSSDKECEGKPKISYVTVFERPGLNEFLEQLSEFADLILFTAGLEGYARPLVDRIDVDNRFSRRLYRPSTTSTEYRDHVKDLSCISPDLGRVVIVDNNPFSFLLQPLNGIPCVPFSAGQPHDDQLLEVLLPLLKHLSLQDDVRPALYEKFHMPEWFQKHGIPSSSWTS</sequence>
<accession>A0A9R0K9W9</accession>
<dbReference type="KEGG" id="soe:110801679"/>
<dbReference type="CDD" id="cd07521">
    <property type="entry name" value="HAD_FCP1-like"/>
    <property type="match status" value="1"/>
</dbReference>
<dbReference type="InterPro" id="IPR036412">
    <property type="entry name" value="HAD-like_sf"/>
</dbReference>
<feature type="domain" description="FCP1 homology" evidence="1">
    <location>
        <begin position="104"/>
        <end position="284"/>
    </location>
</feature>
<dbReference type="InterPro" id="IPR004274">
    <property type="entry name" value="FCP1_dom"/>
</dbReference>
<reference evidence="2" key="1">
    <citation type="journal article" date="2021" name="Nat. Commun.">
        <title>Genomic analyses provide insights into spinach domestication and the genetic basis of agronomic traits.</title>
        <authorList>
            <person name="Cai X."/>
            <person name="Sun X."/>
            <person name="Xu C."/>
            <person name="Sun H."/>
            <person name="Wang X."/>
            <person name="Ge C."/>
            <person name="Zhang Z."/>
            <person name="Wang Q."/>
            <person name="Fei Z."/>
            <person name="Jiao C."/>
            <person name="Wang Q."/>
        </authorList>
    </citation>
    <scope>NUCLEOTIDE SEQUENCE [LARGE SCALE GENOMIC DNA]</scope>
    <source>
        <strain evidence="2">cv. Varoflay</strain>
    </source>
</reference>
<evidence type="ECO:0000259" key="1">
    <source>
        <dbReference type="PROSITE" id="PS50969"/>
    </source>
</evidence>
<dbReference type="InterPro" id="IPR011948">
    <property type="entry name" value="Dullard_phosphatase"/>
</dbReference>
<reference evidence="3" key="2">
    <citation type="submission" date="2025-08" db="UniProtKB">
        <authorList>
            <consortium name="RefSeq"/>
        </authorList>
    </citation>
    <scope>IDENTIFICATION</scope>
    <source>
        <tissue evidence="3">Leaf</tissue>
    </source>
</reference>